<feature type="region of interest" description="Disordered" evidence="2">
    <location>
        <begin position="1"/>
        <end position="36"/>
    </location>
</feature>
<dbReference type="GeneID" id="38778439"/>
<dbReference type="EMBL" id="BFAD01000003">
    <property type="protein sequence ID" value="GBE81522.1"/>
    <property type="molecule type" value="Genomic_DNA"/>
</dbReference>
<comment type="caution">
    <text evidence="3">The sequence shown here is derived from an EMBL/GenBank/DDBJ whole genome shotgun (WGS) entry which is preliminary data.</text>
</comment>
<keyword evidence="1" id="KW-0175">Coiled coil</keyword>
<name>A0A401GH85_9APHY</name>
<reference evidence="3 4" key="1">
    <citation type="journal article" date="2018" name="Sci. Rep.">
        <title>Genome sequence of the cauliflower mushroom Sparassis crispa (Hanabiratake) and its association with beneficial usage.</title>
        <authorList>
            <person name="Kiyama R."/>
            <person name="Furutani Y."/>
            <person name="Kawaguchi K."/>
            <person name="Nakanishi T."/>
        </authorList>
    </citation>
    <scope>NUCLEOTIDE SEQUENCE [LARGE SCALE GENOMIC DNA]</scope>
</reference>
<dbReference type="RefSeq" id="XP_027612435.1">
    <property type="nucleotide sequence ID" value="XM_027756634.1"/>
</dbReference>
<sequence length="112" mass="12299">MSDKVDAEVSVSPVQCPKSSTKTDVASTSRPPSSDTRMSLLEEIEDLKREHARTQVNAMQLVADIRALRKCLDESEQHTEELSQIVDATADAVDSLCAEVIADSAYMHSTLY</sequence>
<keyword evidence="4" id="KW-1185">Reference proteome</keyword>
<gene>
    <name evidence="3" type="ORF">SCP_0312510</name>
</gene>
<evidence type="ECO:0000313" key="3">
    <source>
        <dbReference type="EMBL" id="GBE81522.1"/>
    </source>
</evidence>
<evidence type="ECO:0000256" key="1">
    <source>
        <dbReference type="SAM" id="Coils"/>
    </source>
</evidence>
<evidence type="ECO:0000313" key="4">
    <source>
        <dbReference type="Proteomes" id="UP000287166"/>
    </source>
</evidence>
<dbReference type="Proteomes" id="UP000287166">
    <property type="component" value="Unassembled WGS sequence"/>
</dbReference>
<protein>
    <submittedName>
        <fullName evidence="3">Uncharacterized protein</fullName>
    </submittedName>
</protein>
<dbReference type="InParanoid" id="A0A401GH85"/>
<feature type="coiled-coil region" evidence="1">
    <location>
        <begin position="37"/>
        <end position="64"/>
    </location>
</feature>
<dbReference type="AlphaFoldDB" id="A0A401GH85"/>
<evidence type="ECO:0000256" key="2">
    <source>
        <dbReference type="SAM" id="MobiDB-lite"/>
    </source>
</evidence>
<organism evidence="3 4">
    <name type="scientific">Sparassis crispa</name>
    <dbReference type="NCBI Taxonomy" id="139825"/>
    <lineage>
        <taxon>Eukaryota</taxon>
        <taxon>Fungi</taxon>
        <taxon>Dikarya</taxon>
        <taxon>Basidiomycota</taxon>
        <taxon>Agaricomycotina</taxon>
        <taxon>Agaricomycetes</taxon>
        <taxon>Polyporales</taxon>
        <taxon>Sparassidaceae</taxon>
        <taxon>Sparassis</taxon>
    </lineage>
</organism>
<accession>A0A401GH85</accession>
<feature type="compositionally biased region" description="Polar residues" evidence="2">
    <location>
        <begin position="17"/>
        <end position="36"/>
    </location>
</feature>
<proteinExistence type="predicted"/>